<evidence type="ECO:0000313" key="5">
    <source>
        <dbReference type="EMBL" id="MVT08375.1"/>
    </source>
</evidence>
<evidence type="ECO:0000313" key="6">
    <source>
        <dbReference type="Proteomes" id="UP000461730"/>
    </source>
</evidence>
<keyword evidence="3" id="KW-1133">Transmembrane helix</keyword>
<accession>A0A7K1U2Z8</accession>
<dbReference type="Gene3D" id="2.130.10.10">
    <property type="entry name" value="YVTN repeat-like/Quinoprotein amine dehydrogenase"/>
    <property type="match status" value="2"/>
</dbReference>
<dbReference type="InterPro" id="IPR015943">
    <property type="entry name" value="WD40/YVTN_repeat-like_dom_sf"/>
</dbReference>
<feature type="coiled-coil region" evidence="2">
    <location>
        <begin position="775"/>
        <end position="857"/>
    </location>
</feature>
<dbReference type="Proteomes" id="UP000461730">
    <property type="component" value="Unassembled WGS sequence"/>
</dbReference>
<dbReference type="PANTHER" id="PTHR43547">
    <property type="entry name" value="TWO-COMPONENT HISTIDINE KINASE"/>
    <property type="match status" value="1"/>
</dbReference>
<dbReference type="AlphaFoldDB" id="A0A7K1U2Z8"/>
<dbReference type="GO" id="GO:0000155">
    <property type="term" value="F:phosphorelay sensor kinase activity"/>
    <property type="evidence" value="ECO:0007669"/>
    <property type="project" value="TreeGrafter"/>
</dbReference>
<reference evidence="5 6" key="1">
    <citation type="submission" date="2019-12" db="EMBL/GenBank/DDBJ databases">
        <title>Chitinophaga sp. strain ysch24 (GDMCC 1.1355), whole genome shotgun sequence.</title>
        <authorList>
            <person name="Zhang X."/>
        </authorList>
    </citation>
    <scope>NUCLEOTIDE SEQUENCE [LARGE SCALE GENOMIC DNA]</scope>
    <source>
        <strain evidence="6">ysch24</strain>
    </source>
</reference>
<feature type="domain" description="HTH luxR-type" evidence="4">
    <location>
        <begin position="902"/>
        <end position="959"/>
    </location>
</feature>
<dbReference type="InterPro" id="IPR016032">
    <property type="entry name" value="Sig_transdc_resp-reg_C-effctor"/>
</dbReference>
<name>A0A7K1U2Z8_9BACT</name>
<dbReference type="Pfam" id="PF07495">
    <property type="entry name" value="Y_Y_Y"/>
    <property type="match status" value="1"/>
</dbReference>
<dbReference type="InterPro" id="IPR036388">
    <property type="entry name" value="WH-like_DNA-bd_sf"/>
</dbReference>
<dbReference type="SUPFAM" id="SSF46894">
    <property type="entry name" value="C-terminal effector domain of the bipartite response regulators"/>
    <property type="match status" value="1"/>
</dbReference>
<dbReference type="Gene3D" id="1.10.10.10">
    <property type="entry name" value="Winged helix-like DNA-binding domain superfamily/Winged helix DNA-binding domain"/>
    <property type="match status" value="1"/>
</dbReference>
<dbReference type="GO" id="GO:0006355">
    <property type="term" value="P:regulation of DNA-templated transcription"/>
    <property type="evidence" value="ECO:0007669"/>
    <property type="project" value="InterPro"/>
</dbReference>
<keyword evidence="1" id="KW-0597">Phosphoprotein</keyword>
<dbReference type="RefSeq" id="WP_157305798.1">
    <property type="nucleotide sequence ID" value="NZ_WRXN01000003.1"/>
</dbReference>
<dbReference type="CDD" id="cd22249">
    <property type="entry name" value="UDM1_RNF168_RNF169-like"/>
    <property type="match status" value="1"/>
</dbReference>
<evidence type="ECO:0000256" key="1">
    <source>
        <dbReference type="ARBA" id="ARBA00022553"/>
    </source>
</evidence>
<keyword evidence="3" id="KW-0472">Membrane</keyword>
<evidence type="ECO:0000256" key="2">
    <source>
        <dbReference type="SAM" id="Coils"/>
    </source>
</evidence>
<sequence>MTRILRIILTFCALLGITDLPIYAQDGLGIPAVINYTKSDYRGGSQTWGISQDTQKRMYFANNDGLLTFDGSHWQLFPLPNNTIIRSLAISPAGRIYVGGQDEIGFFSPSQDGTLTYTSLKDKVPQQYHKFADIWNIALVDNNVYFQTDDRIFEYNEKSIQVHEARSKWTFLGRGAGKIYAADNIGGLMELNGGQWTPVKEGNKLAGILIAGMLSMGKDSIYIITRTKGIYLLNNGSITPHQSGNGLGNYYINSAAKISNAEFVIATSSAGCQVININNNTRTSYSGETGLQNNNVISVYLDANHNLWTGLNSGISYITRNSPIRYLNIAKSNNVSGYSVRIHDNNIYVATSNGLYYSPLTDPNNFTGDNFSLVKNTGHFEAWNLAVVNGQLLLGNDNGAYVVQGNVTRPISTGAGSWVFLPTSTVLPAEDIIVGTYFGLKRLHYENNTFTDLGKIQGTTDSYRFLTTDNNGDIWASHPYRGIYRFNLAQDKKTYNCHLYTIHHGLPSTINNFVFKIRNQVIFATTQGLYEFDHNTNRFIPSGFLSAVFKGLKVRYLTEDKDSDIWFCTEKGMGVVHFTSAGSTNNYAVTYFPELDKELLPGFDNIYPYNKENIFIGSVRGVIRLDYKKYTSGRPAVTVLLGQVKAIGKKDSVMAGSFLQTIPGTGPAMTYLPGGYNSLHIEYSSPAYEFQQNIEYSYQLEGYRDEWSGWDTRSEKDFSNLPDGKYTFKVKARDNQQNESAVVSYSFTIAAPWYKSFWAIAGYICIFAGLSYFLYRQHRKKLASLQQKHEEELKRQAYIHHLEKEKNEKEIIRMQNEKLAQEVLLKKKELANTSMHLMEKEDTIIKIKEKVDRLKTEADNDDIKSITDLIKDTEKLNANWDQFAARFDELNDGFLNKLRKKYPQLTNSDLKVCSYIKLNLSNKEMAQILNISVRGVEVSRYRIRKKIGLQTSESLSSFLNQI</sequence>
<dbReference type="Gene3D" id="2.60.40.10">
    <property type="entry name" value="Immunoglobulins"/>
    <property type="match status" value="1"/>
</dbReference>
<dbReference type="SUPFAM" id="SSF63829">
    <property type="entry name" value="Calcium-dependent phosphotriesterase"/>
    <property type="match status" value="2"/>
</dbReference>
<evidence type="ECO:0000259" key="4">
    <source>
        <dbReference type="SMART" id="SM00421"/>
    </source>
</evidence>
<gene>
    <name evidence="5" type="ORF">GO493_08910</name>
</gene>
<dbReference type="GO" id="GO:0003677">
    <property type="term" value="F:DNA binding"/>
    <property type="evidence" value="ECO:0007669"/>
    <property type="project" value="InterPro"/>
</dbReference>
<dbReference type="EMBL" id="WRXN01000003">
    <property type="protein sequence ID" value="MVT08375.1"/>
    <property type="molecule type" value="Genomic_DNA"/>
</dbReference>
<keyword evidence="2" id="KW-0175">Coiled coil</keyword>
<dbReference type="SUPFAM" id="SSF69989">
    <property type="entry name" value="C-terminal domain of PLC-beta"/>
    <property type="match status" value="1"/>
</dbReference>
<dbReference type="InterPro" id="IPR013783">
    <property type="entry name" value="Ig-like_fold"/>
</dbReference>
<dbReference type="PANTHER" id="PTHR43547:SF2">
    <property type="entry name" value="HYBRID SIGNAL TRANSDUCTION HISTIDINE KINASE C"/>
    <property type="match status" value="1"/>
</dbReference>
<dbReference type="InterPro" id="IPR011123">
    <property type="entry name" value="Y_Y_Y"/>
</dbReference>
<dbReference type="InterPro" id="IPR000792">
    <property type="entry name" value="Tscrpt_reg_LuxR_C"/>
</dbReference>
<keyword evidence="3" id="KW-0812">Transmembrane</keyword>
<keyword evidence="6" id="KW-1185">Reference proteome</keyword>
<dbReference type="SMART" id="SM00421">
    <property type="entry name" value="HTH_LUXR"/>
    <property type="match status" value="1"/>
</dbReference>
<evidence type="ECO:0000256" key="3">
    <source>
        <dbReference type="SAM" id="Phobius"/>
    </source>
</evidence>
<organism evidence="5 6">
    <name type="scientific">Chitinophaga tropicalis</name>
    <dbReference type="NCBI Taxonomy" id="2683588"/>
    <lineage>
        <taxon>Bacteria</taxon>
        <taxon>Pseudomonadati</taxon>
        <taxon>Bacteroidota</taxon>
        <taxon>Chitinophagia</taxon>
        <taxon>Chitinophagales</taxon>
        <taxon>Chitinophagaceae</taxon>
        <taxon>Chitinophaga</taxon>
    </lineage>
</organism>
<proteinExistence type="predicted"/>
<feature type="transmembrane region" description="Helical" evidence="3">
    <location>
        <begin position="756"/>
        <end position="775"/>
    </location>
</feature>
<comment type="caution">
    <text evidence="5">The sequence shown here is derived from an EMBL/GenBank/DDBJ whole genome shotgun (WGS) entry which is preliminary data.</text>
</comment>
<protein>
    <submittedName>
        <fullName evidence="5">Transcriptional regulator</fullName>
    </submittedName>
</protein>